<dbReference type="PANTHER" id="PTHR43540:SF6">
    <property type="entry name" value="ISOCHORISMATASE-LIKE DOMAIN-CONTAINING PROTEIN"/>
    <property type="match status" value="1"/>
</dbReference>
<dbReference type="Pfam" id="PF00857">
    <property type="entry name" value="Isochorismatase"/>
    <property type="match status" value="1"/>
</dbReference>
<dbReference type="InterPro" id="IPR050272">
    <property type="entry name" value="Isochorismatase-like_hydrls"/>
</dbReference>
<name>A0A090EJB1_MESPL</name>
<proteinExistence type="predicted"/>
<protein>
    <submittedName>
        <fullName evidence="3">Isochorismatase hydrolase</fullName>
    </submittedName>
</protein>
<feature type="domain" description="Isochorismatase-like" evidence="2">
    <location>
        <begin position="23"/>
        <end position="193"/>
    </location>
</feature>
<dbReference type="InterPro" id="IPR036380">
    <property type="entry name" value="Isochorismatase-like_sf"/>
</dbReference>
<dbReference type="GO" id="GO:0016787">
    <property type="term" value="F:hydrolase activity"/>
    <property type="evidence" value="ECO:0007669"/>
    <property type="project" value="UniProtKB-KW"/>
</dbReference>
<dbReference type="Gene3D" id="3.40.50.850">
    <property type="entry name" value="Isochorismatase-like"/>
    <property type="match status" value="1"/>
</dbReference>
<evidence type="ECO:0000259" key="2">
    <source>
        <dbReference type="Pfam" id="PF00857"/>
    </source>
</evidence>
<dbReference type="InterPro" id="IPR000868">
    <property type="entry name" value="Isochorismatase-like_dom"/>
</dbReference>
<dbReference type="AlphaFoldDB" id="A0A090EJB1"/>
<keyword evidence="4" id="KW-1185">Reference proteome</keyword>
<dbReference type="EMBL" id="CCMZ01000075">
    <property type="protein sequence ID" value="CDX28419.1"/>
    <property type="molecule type" value="Genomic_DNA"/>
</dbReference>
<dbReference type="Proteomes" id="UP000045285">
    <property type="component" value="Unassembled WGS sequence"/>
</dbReference>
<evidence type="ECO:0000313" key="3">
    <source>
        <dbReference type="EMBL" id="CDX28419.1"/>
    </source>
</evidence>
<gene>
    <name evidence="3" type="ORF">MPL3356_80263</name>
</gene>
<dbReference type="SUPFAM" id="SSF52499">
    <property type="entry name" value="Isochorismatase-like hydrolases"/>
    <property type="match status" value="1"/>
</dbReference>
<evidence type="ECO:0000256" key="1">
    <source>
        <dbReference type="ARBA" id="ARBA00022801"/>
    </source>
</evidence>
<reference evidence="4" key="1">
    <citation type="submission" date="2014-08" db="EMBL/GenBank/DDBJ databases">
        <authorList>
            <person name="Moulin L."/>
        </authorList>
    </citation>
    <scope>NUCLEOTIDE SEQUENCE [LARGE SCALE GENOMIC DNA]</scope>
</reference>
<dbReference type="STRING" id="69974.MPLDJ20_60371"/>
<organism evidence="3 4">
    <name type="scientific">Mesorhizobium plurifarium</name>
    <dbReference type="NCBI Taxonomy" id="69974"/>
    <lineage>
        <taxon>Bacteria</taxon>
        <taxon>Pseudomonadati</taxon>
        <taxon>Pseudomonadota</taxon>
        <taxon>Alphaproteobacteria</taxon>
        <taxon>Hyphomicrobiales</taxon>
        <taxon>Phyllobacteriaceae</taxon>
        <taxon>Mesorhizobium</taxon>
    </lineage>
</organism>
<evidence type="ECO:0000313" key="4">
    <source>
        <dbReference type="Proteomes" id="UP000045285"/>
    </source>
</evidence>
<dbReference type="PANTHER" id="PTHR43540">
    <property type="entry name" value="PEROXYUREIDOACRYLATE/UREIDOACRYLATE AMIDOHYDROLASE-RELATED"/>
    <property type="match status" value="1"/>
</dbReference>
<dbReference type="CDD" id="cd00431">
    <property type="entry name" value="cysteine_hydrolases"/>
    <property type="match status" value="1"/>
</dbReference>
<keyword evidence="1 3" id="KW-0378">Hydrolase</keyword>
<accession>A0A090EJB1</accession>
<sequence length="214" mass="23502">MSVDTFSSHRQEAGVSIDVKRAAVVVVDMLNDFCKPGGAMVLPGYEVLVGPQLAVIDAARASGVPVIWVHDVHRKNVRQDREWLKRTPHCVEGTWGVEIIDDLGARADEIHVVKRRYSAFFQTDLDLTLKDLKVDQIIVFGVVTNICVRSTVHDAFFNGYEVVVPSDCCAATGPREQESSLYDIATHFGVVSDSFSVVRALREGVFVENASVAA</sequence>